<accession>A0A9Q8UVQ2</accession>
<feature type="compositionally biased region" description="Polar residues" evidence="1">
    <location>
        <begin position="33"/>
        <end position="44"/>
    </location>
</feature>
<dbReference type="EMBL" id="CP090174">
    <property type="protein sequence ID" value="UJO24145.1"/>
    <property type="molecule type" value="Genomic_DNA"/>
</dbReference>
<dbReference type="Gene3D" id="1.20.1280.50">
    <property type="match status" value="1"/>
</dbReference>
<dbReference type="KEGG" id="ffu:CLAFUR5_13659"/>
<dbReference type="CDD" id="cd09917">
    <property type="entry name" value="F-box_SF"/>
    <property type="match status" value="1"/>
</dbReference>
<evidence type="ECO:0000313" key="3">
    <source>
        <dbReference type="EMBL" id="UJO24145.1"/>
    </source>
</evidence>
<sequence length="377" mass="42377">MRAAFASSDICSYLKIYLAQHSQPPNLKDISDTTRSTPAQQHTTIMKRNRSYQDDEDEYEPPTKKTTRKTTKKTPKKAPSLRVTRLMKVDASRRAVFETVELLENILEQLPPREIIVCERVCKQFQRVIKSSLKMQRILFRTVDDVGEKWTVREEFSLEGDITGLYHFEPAPTSQKHQDGTSTTYRACRLNTTFFEHSFSDVDQPNKIPNAAQVHVTGSTTVNFRPEISHILMDMVRGKSGSWGDMYITSPPCQQVRISVRIKFSPTQSCQVVKNIIASSGITLGELASQLSASTGRDDFGLGNSRQQMTRRSGWNLWLDCSGGSLKDYVASVKSKTGRDTGIVSGPHGPWLKLDGVVLPTEEEREAVRGRASESEV</sequence>
<protein>
    <recommendedName>
        <fullName evidence="2">F-box domain-containing protein</fullName>
    </recommendedName>
</protein>
<dbReference type="Pfam" id="PF00646">
    <property type="entry name" value="F-box"/>
    <property type="match status" value="1"/>
</dbReference>
<feature type="region of interest" description="Disordered" evidence="1">
    <location>
        <begin position="24"/>
        <end position="79"/>
    </location>
</feature>
<keyword evidence="4" id="KW-1185">Reference proteome</keyword>
<feature type="domain" description="F-box" evidence="2">
    <location>
        <begin position="100"/>
        <end position="138"/>
    </location>
</feature>
<evidence type="ECO:0000313" key="4">
    <source>
        <dbReference type="Proteomes" id="UP000756132"/>
    </source>
</evidence>
<feature type="compositionally biased region" description="Basic residues" evidence="1">
    <location>
        <begin position="65"/>
        <end position="76"/>
    </location>
</feature>
<dbReference type="Proteomes" id="UP000756132">
    <property type="component" value="Chromosome 12"/>
</dbReference>
<reference evidence="3" key="1">
    <citation type="submission" date="2021-12" db="EMBL/GenBank/DDBJ databases">
        <authorList>
            <person name="Zaccaron A."/>
            <person name="Stergiopoulos I."/>
        </authorList>
    </citation>
    <scope>NUCLEOTIDE SEQUENCE</scope>
    <source>
        <strain evidence="3">Race5_Kim</strain>
    </source>
</reference>
<evidence type="ECO:0000259" key="2">
    <source>
        <dbReference type="SMART" id="SM00256"/>
    </source>
</evidence>
<dbReference type="OrthoDB" id="3646034at2759"/>
<evidence type="ECO:0000256" key="1">
    <source>
        <dbReference type="SAM" id="MobiDB-lite"/>
    </source>
</evidence>
<dbReference type="InterPro" id="IPR036047">
    <property type="entry name" value="F-box-like_dom_sf"/>
</dbReference>
<dbReference type="AlphaFoldDB" id="A0A9Q8UVQ2"/>
<proteinExistence type="predicted"/>
<gene>
    <name evidence="3" type="ORF">CLAFUR5_13659</name>
</gene>
<dbReference type="RefSeq" id="XP_047768511.1">
    <property type="nucleotide sequence ID" value="XM_047912807.1"/>
</dbReference>
<dbReference type="GeneID" id="71993537"/>
<dbReference type="SUPFAM" id="SSF81383">
    <property type="entry name" value="F-box domain"/>
    <property type="match status" value="1"/>
</dbReference>
<organism evidence="3 4">
    <name type="scientific">Passalora fulva</name>
    <name type="common">Tomato leaf mold</name>
    <name type="synonym">Cladosporium fulvum</name>
    <dbReference type="NCBI Taxonomy" id="5499"/>
    <lineage>
        <taxon>Eukaryota</taxon>
        <taxon>Fungi</taxon>
        <taxon>Dikarya</taxon>
        <taxon>Ascomycota</taxon>
        <taxon>Pezizomycotina</taxon>
        <taxon>Dothideomycetes</taxon>
        <taxon>Dothideomycetidae</taxon>
        <taxon>Mycosphaerellales</taxon>
        <taxon>Mycosphaerellaceae</taxon>
        <taxon>Fulvia</taxon>
    </lineage>
</organism>
<dbReference type="InterPro" id="IPR001810">
    <property type="entry name" value="F-box_dom"/>
</dbReference>
<dbReference type="SMART" id="SM00256">
    <property type="entry name" value="FBOX"/>
    <property type="match status" value="1"/>
</dbReference>
<name>A0A9Q8UVQ2_PASFU</name>
<reference evidence="3" key="2">
    <citation type="journal article" date="2022" name="Microb. Genom.">
        <title>A chromosome-scale genome assembly of the tomato pathogen Cladosporium fulvum reveals a compartmentalized genome architecture and the presence of a dispensable chromosome.</title>
        <authorList>
            <person name="Zaccaron A.Z."/>
            <person name="Chen L.H."/>
            <person name="Samaras A."/>
            <person name="Stergiopoulos I."/>
        </authorList>
    </citation>
    <scope>NUCLEOTIDE SEQUENCE</scope>
    <source>
        <strain evidence="3">Race5_Kim</strain>
    </source>
</reference>